<gene>
    <name evidence="4" type="ORF">H5P27_17565</name>
</gene>
<dbReference type="Gene3D" id="2.20.200.10">
    <property type="entry name" value="Outer membrane efflux proteins (OEP)"/>
    <property type="match status" value="1"/>
</dbReference>
<accession>A0A7X1E9Z4</accession>
<comment type="similarity">
    <text evidence="1 2">Belongs to the outer membrane factor (OMF) (TC 1.B.17) family.</text>
</comment>
<keyword evidence="2" id="KW-0812">Transmembrane</keyword>
<dbReference type="Pfam" id="PF02321">
    <property type="entry name" value="OEP"/>
    <property type="match status" value="2"/>
</dbReference>
<keyword evidence="2" id="KW-1134">Transmembrane beta strand</keyword>
<keyword evidence="2" id="KW-0449">Lipoprotein</keyword>
<sequence>MFRSLLCLPIALPLCGVVLLSGCATARKTSAPPPEELLPLSNSFSELGQKQQEEAWWNEFGDPLLAQKIEQAFQTNNSLEIAWQNLLQAKAVLTQANSAKFPFLSLQASAEQEKEENAPSAESYGIGLEASYEVDLWGRVSNAAKASKFEFEASYYDYQSAMQSLAAQVAILHFGLSESLKQRELIGQQLQANEDALKSLQTRFGGGLVRSSDILRQEQLVESSKEQLIEIAASIEVQQNAMSVLLGTSPLEKGSDRTTSKLPELPPLPATGVPAKLLERRPDVLAAFNSLSAANANLAASIADRYPSLSLGGSLASIGDSPSSLFDTWIQNLSAQVLAPIFEGGARKAETERSRAILESRLANYRQTMLVALQEVEDSLVLERSLSDRLQSKNRQLNLAERSYKILQTEYSNGVSEYLDVLTALLNVQSLQRDLVELQRMVLEQRVTLYRALAGTISNGRENFDTAQEN</sequence>
<evidence type="ECO:0000256" key="3">
    <source>
        <dbReference type="SAM" id="Coils"/>
    </source>
</evidence>
<dbReference type="PROSITE" id="PS51257">
    <property type="entry name" value="PROKAR_LIPOPROTEIN"/>
    <property type="match status" value="1"/>
</dbReference>
<dbReference type="SUPFAM" id="SSF56954">
    <property type="entry name" value="Outer membrane efflux proteins (OEP)"/>
    <property type="match status" value="1"/>
</dbReference>
<dbReference type="InterPro" id="IPR010131">
    <property type="entry name" value="MdtP/NodT-like"/>
</dbReference>
<dbReference type="Proteomes" id="UP000526501">
    <property type="component" value="Unassembled WGS sequence"/>
</dbReference>
<keyword evidence="3" id="KW-0175">Coiled coil</keyword>
<feature type="chain" id="PRO_5031598643" evidence="2">
    <location>
        <begin position="27"/>
        <end position="470"/>
    </location>
</feature>
<reference evidence="4 5" key="1">
    <citation type="submission" date="2020-07" db="EMBL/GenBank/DDBJ databases">
        <authorList>
            <person name="Feng X."/>
        </authorList>
    </citation>
    <scope>NUCLEOTIDE SEQUENCE [LARGE SCALE GENOMIC DNA]</scope>
    <source>
        <strain evidence="4 5">JCM23202</strain>
    </source>
</reference>
<evidence type="ECO:0000256" key="2">
    <source>
        <dbReference type="RuleBase" id="RU362097"/>
    </source>
</evidence>
<evidence type="ECO:0000313" key="4">
    <source>
        <dbReference type="EMBL" id="MBC2607866.1"/>
    </source>
</evidence>
<dbReference type="GO" id="GO:0015562">
    <property type="term" value="F:efflux transmembrane transporter activity"/>
    <property type="evidence" value="ECO:0007669"/>
    <property type="project" value="InterPro"/>
</dbReference>
<dbReference type="RefSeq" id="WP_185661730.1">
    <property type="nucleotide sequence ID" value="NZ_CAWPOO010000013.1"/>
</dbReference>
<dbReference type="PANTHER" id="PTHR30203:SF33">
    <property type="entry name" value="BLR4455 PROTEIN"/>
    <property type="match status" value="1"/>
</dbReference>
<dbReference type="Gene3D" id="1.20.1600.10">
    <property type="entry name" value="Outer membrane efflux proteins (OEP)"/>
    <property type="match status" value="1"/>
</dbReference>
<dbReference type="AlphaFoldDB" id="A0A7X1E9Z4"/>
<evidence type="ECO:0000313" key="5">
    <source>
        <dbReference type="Proteomes" id="UP000526501"/>
    </source>
</evidence>
<evidence type="ECO:0000256" key="1">
    <source>
        <dbReference type="ARBA" id="ARBA00007613"/>
    </source>
</evidence>
<feature type="coiled-coil region" evidence="3">
    <location>
        <begin position="348"/>
        <end position="410"/>
    </location>
</feature>
<feature type="signal peptide" evidence="2">
    <location>
        <begin position="1"/>
        <end position="26"/>
    </location>
</feature>
<keyword evidence="2" id="KW-0564">Palmitate</keyword>
<dbReference type="NCBIfam" id="TIGR01845">
    <property type="entry name" value="outer_NodT"/>
    <property type="match status" value="1"/>
</dbReference>
<proteinExistence type="inferred from homology"/>
<dbReference type="EMBL" id="JACHVC010000013">
    <property type="protein sequence ID" value="MBC2607866.1"/>
    <property type="molecule type" value="Genomic_DNA"/>
</dbReference>
<name>A0A7X1E9Z4_9BACT</name>
<dbReference type="GO" id="GO:0005886">
    <property type="term" value="C:plasma membrane"/>
    <property type="evidence" value="ECO:0007669"/>
    <property type="project" value="UniProtKB-SubCell"/>
</dbReference>
<dbReference type="PANTHER" id="PTHR30203">
    <property type="entry name" value="OUTER MEMBRANE CATION EFFLUX PROTEIN"/>
    <property type="match status" value="1"/>
</dbReference>
<protein>
    <submittedName>
        <fullName evidence="4">Efflux transporter outer membrane subunit</fullName>
    </submittedName>
</protein>
<dbReference type="InterPro" id="IPR003423">
    <property type="entry name" value="OMP_efflux"/>
</dbReference>
<keyword evidence="5" id="KW-1185">Reference proteome</keyword>
<keyword evidence="2" id="KW-0732">Signal</keyword>
<comment type="subcellular location">
    <subcellularLocation>
        <location evidence="2">Cell membrane</location>
        <topology evidence="2">Lipid-anchor</topology>
    </subcellularLocation>
</comment>
<comment type="caution">
    <text evidence="4">The sequence shown here is derived from an EMBL/GenBank/DDBJ whole genome shotgun (WGS) entry which is preliminary data.</text>
</comment>
<keyword evidence="2" id="KW-0472">Membrane</keyword>
<organism evidence="4 5">
    <name type="scientific">Pelagicoccus albus</name>
    <dbReference type="NCBI Taxonomy" id="415222"/>
    <lineage>
        <taxon>Bacteria</taxon>
        <taxon>Pseudomonadati</taxon>
        <taxon>Verrucomicrobiota</taxon>
        <taxon>Opitutia</taxon>
        <taxon>Puniceicoccales</taxon>
        <taxon>Pelagicoccaceae</taxon>
        <taxon>Pelagicoccus</taxon>
    </lineage>
</organism>